<dbReference type="EMBL" id="MHSW01000024">
    <property type="protein sequence ID" value="OHA51296.1"/>
    <property type="molecule type" value="Genomic_DNA"/>
</dbReference>
<accession>A0A1G2PSH1</accession>
<dbReference type="Gene3D" id="3.20.20.80">
    <property type="entry name" value="Glycosidases"/>
    <property type="match status" value="1"/>
</dbReference>
<sequence length="341" mass="39507">MIFFLQNRGRGAFKRAFLVLLFVFGILAFLVLSGPYFKAEKNIKWGITYSKIQAIRMGLDWQAAYIEILDGLNVNNLRLPVYWNDVEEQQGNYDFMDYDWMVTEAAKRNINTILVIGRRTPRWPECHVPSWVSVLDQASQDKALLDFIQVVVTNFKAHPNISAWQVENEPFLSTFGECPEADPGLLRKEVEIVKTIDPSRPVIITDSGELGDWLRAAKNADIFGTTMYRKVGGWGPFKYATYPLPPQFYRWKANLINRFVPVKKLIVSELQGEPWVIGTPTASDKPLEEQYETVNPKYFKEIVTYAKATGIGEIYWWGAEWWYWLKLEGHDEIWNTAKELF</sequence>
<evidence type="ECO:0000313" key="3">
    <source>
        <dbReference type="Proteomes" id="UP000176951"/>
    </source>
</evidence>
<protein>
    <recommendedName>
        <fullName evidence="1">Glycoside hydrolase family 2 catalytic domain-containing protein</fullName>
    </recommendedName>
</protein>
<dbReference type="GO" id="GO:0005975">
    <property type="term" value="P:carbohydrate metabolic process"/>
    <property type="evidence" value="ECO:0007669"/>
    <property type="project" value="InterPro"/>
</dbReference>
<reference evidence="2 3" key="1">
    <citation type="journal article" date="2016" name="Nat. Commun.">
        <title>Thousands of microbial genomes shed light on interconnected biogeochemical processes in an aquifer system.</title>
        <authorList>
            <person name="Anantharaman K."/>
            <person name="Brown C.T."/>
            <person name="Hug L.A."/>
            <person name="Sharon I."/>
            <person name="Castelle C.J."/>
            <person name="Probst A.J."/>
            <person name="Thomas B.C."/>
            <person name="Singh A."/>
            <person name="Wilkins M.J."/>
            <person name="Karaoz U."/>
            <person name="Brodie E.L."/>
            <person name="Williams K.H."/>
            <person name="Hubbard S.S."/>
            <person name="Banfield J.F."/>
        </authorList>
    </citation>
    <scope>NUCLEOTIDE SEQUENCE [LARGE SCALE GENOMIC DNA]</scope>
</reference>
<gene>
    <name evidence="2" type="ORF">A3A97_02465</name>
</gene>
<dbReference type="InterPro" id="IPR006103">
    <property type="entry name" value="Glyco_hydro_2_cat"/>
</dbReference>
<proteinExistence type="predicted"/>
<evidence type="ECO:0000313" key="2">
    <source>
        <dbReference type="EMBL" id="OHA51296.1"/>
    </source>
</evidence>
<dbReference type="GO" id="GO:0004553">
    <property type="term" value="F:hydrolase activity, hydrolyzing O-glycosyl compounds"/>
    <property type="evidence" value="ECO:0007669"/>
    <property type="project" value="InterPro"/>
</dbReference>
<dbReference type="AlphaFoldDB" id="A0A1G2PSH1"/>
<feature type="domain" description="Glycoside hydrolase family 2 catalytic" evidence="1">
    <location>
        <begin position="66"/>
        <end position="212"/>
    </location>
</feature>
<organism evidence="2 3">
    <name type="scientific">Candidatus Terrybacteria bacterium RIFCSPLOWO2_01_FULL_40_23</name>
    <dbReference type="NCBI Taxonomy" id="1802366"/>
    <lineage>
        <taxon>Bacteria</taxon>
        <taxon>Candidatus Terryibacteriota</taxon>
    </lineage>
</organism>
<dbReference type="SUPFAM" id="SSF51445">
    <property type="entry name" value="(Trans)glycosidases"/>
    <property type="match status" value="1"/>
</dbReference>
<name>A0A1G2PSH1_9BACT</name>
<comment type="caution">
    <text evidence="2">The sequence shown here is derived from an EMBL/GenBank/DDBJ whole genome shotgun (WGS) entry which is preliminary data.</text>
</comment>
<evidence type="ECO:0000259" key="1">
    <source>
        <dbReference type="Pfam" id="PF02836"/>
    </source>
</evidence>
<dbReference type="Proteomes" id="UP000176951">
    <property type="component" value="Unassembled WGS sequence"/>
</dbReference>
<dbReference type="InterPro" id="IPR017853">
    <property type="entry name" value="GH"/>
</dbReference>
<dbReference type="Pfam" id="PF02836">
    <property type="entry name" value="Glyco_hydro_2_C"/>
    <property type="match status" value="1"/>
</dbReference>